<dbReference type="InterPro" id="IPR046342">
    <property type="entry name" value="CBS_dom_sf"/>
</dbReference>
<evidence type="ECO:0000256" key="1">
    <source>
        <dbReference type="ARBA" id="ARBA00023122"/>
    </source>
</evidence>
<feature type="domain" description="CBS" evidence="3">
    <location>
        <begin position="94"/>
        <end position="152"/>
    </location>
</feature>
<evidence type="ECO:0000259" key="3">
    <source>
        <dbReference type="PROSITE" id="PS51371"/>
    </source>
</evidence>
<evidence type="ECO:0000256" key="2">
    <source>
        <dbReference type="PROSITE-ProRule" id="PRU00703"/>
    </source>
</evidence>
<dbReference type="SUPFAM" id="SSF54631">
    <property type="entry name" value="CBS-domain pair"/>
    <property type="match status" value="1"/>
</dbReference>
<gene>
    <name evidence="4" type="ORF">JOF36_002614</name>
</gene>
<dbReference type="SMART" id="SM00116">
    <property type="entry name" value="CBS"/>
    <property type="match status" value="2"/>
</dbReference>
<dbReference type="EMBL" id="JAGINU010000001">
    <property type="protein sequence ID" value="MBP2366918.1"/>
    <property type="molecule type" value="Genomic_DNA"/>
</dbReference>
<organism evidence="4 5">
    <name type="scientific">Pseudonocardia parietis</name>
    <dbReference type="NCBI Taxonomy" id="570936"/>
    <lineage>
        <taxon>Bacteria</taxon>
        <taxon>Bacillati</taxon>
        <taxon>Actinomycetota</taxon>
        <taxon>Actinomycetes</taxon>
        <taxon>Pseudonocardiales</taxon>
        <taxon>Pseudonocardiaceae</taxon>
        <taxon>Pseudonocardia</taxon>
    </lineage>
</organism>
<feature type="domain" description="CBS" evidence="3">
    <location>
        <begin position="6"/>
        <end position="63"/>
    </location>
</feature>
<evidence type="ECO:0000313" key="4">
    <source>
        <dbReference type="EMBL" id="MBP2366918.1"/>
    </source>
</evidence>
<accession>A0ABS4VSK4</accession>
<sequence length="153" mass="16470">MRAHDIVDDVPTVTADDPVAAAVRLMARSRLPGLIVVDARSVPIRVLPGTQVLRMTVPRSHQEHPSLARTIDEPHADLFWQELGDRTVGECLPERPDRMAVVTPDATLLEAAALMGRVRSPLLAVVDGDDGRLVGGVVLERLLAALDRAAPQG</sequence>
<dbReference type="PROSITE" id="PS51371">
    <property type="entry name" value="CBS"/>
    <property type="match status" value="2"/>
</dbReference>
<dbReference type="CDD" id="cd17788">
    <property type="entry name" value="CBS_pair_bac"/>
    <property type="match status" value="1"/>
</dbReference>
<name>A0ABS4VSK4_9PSEU</name>
<protein>
    <submittedName>
        <fullName evidence="4">CBS domain-containing protein</fullName>
    </submittedName>
</protein>
<keyword evidence="1 2" id="KW-0129">CBS domain</keyword>
<dbReference type="PANTHER" id="PTHR43080">
    <property type="entry name" value="CBS DOMAIN-CONTAINING PROTEIN CBSX3, MITOCHONDRIAL"/>
    <property type="match status" value="1"/>
</dbReference>
<reference evidence="4 5" key="1">
    <citation type="submission" date="2021-03" db="EMBL/GenBank/DDBJ databases">
        <title>Sequencing the genomes of 1000 actinobacteria strains.</title>
        <authorList>
            <person name="Klenk H.-P."/>
        </authorList>
    </citation>
    <scope>NUCLEOTIDE SEQUENCE [LARGE SCALE GENOMIC DNA]</scope>
    <source>
        <strain evidence="4 5">DSM 45256</strain>
    </source>
</reference>
<dbReference type="PANTHER" id="PTHR43080:SF2">
    <property type="entry name" value="CBS DOMAIN-CONTAINING PROTEIN"/>
    <property type="match status" value="1"/>
</dbReference>
<evidence type="ECO:0000313" key="5">
    <source>
        <dbReference type="Proteomes" id="UP001519295"/>
    </source>
</evidence>
<proteinExistence type="predicted"/>
<comment type="caution">
    <text evidence="4">The sequence shown here is derived from an EMBL/GenBank/DDBJ whole genome shotgun (WGS) entry which is preliminary data.</text>
</comment>
<dbReference type="Gene3D" id="3.10.580.10">
    <property type="entry name" value="CBS-domain"/>
    <property type="match status" value="1"/>
</dbReference>
<keyword evidence="5" id="KW-1185">Reference proteome</keyword>
<dbReference type="InterPro" id="IPR000644">
    <property type="entry name" value="CBS_dom"/>
</dbReference>
<dbReference type="InterPro" id="IPR051257">
    <property type="entry name" value="Diverse_CBS-Domain"/>
</dbReference>
<dbReference type="Proteomes" id="UP001519295">
    <property type="component" value="Unassembled WGS sequence"/>
</dbReference>
<dbReference type="RefSeq" id="WP_210027011.1">
    <property type="nucleotide sequence ID" value="NZ_JAGINU010000001.1"/>
</dbReference>
<dbReference type="Pfam" id="PF00571">
    <property type="entry name" value="CBS"/>
    <property type="match status" value="2"/>
</dbReference>